<keyword evidence="9" id="KW-1185">Reference proteome</keyword>
<keyword evidence="1 5" id="KW-0597">Phosphoprotein</keyword>
<dbReference type="Pfam" id="PF00196">
    <property type="entry name" value="GerE"/>
    <property type="match status" value="1"/>
</dbReference>
<organism evidence="8 9">
    <name type="scientific">Brevibacterium daeguense</name>
    <dbReference type="NCBI Taxonomy" id="909936"/>
    <lineage>
        <taxon>Bacteria</taxon>
        <taxon>Bacillati</taxon>
        <taxon>Actinomycetota</taxon>
        <taxon>Actinomycetes</taxon>
        <taxon>Micrococcales</taxon>
        <taxon>Brevibacteriaceae</taxon>
        <taxon>Brevibacterium</taxon>
    </lineage>
</organism>
<gene>
    <name evidence="8" type="ORF">GCM10022261_27250</name>
</gene>
<dbReference type="InterPro" id="IPR039420">
    <property type="entry name" value="WalR-like"/>
</dbReference>
<dbReference type="SMART" id="SM00448">
    <property type="entry name" value="REC"/>
    <property type="match status" value="1"/>
</dbReference>
<dbReference type="InterPro" id="IPR016032">
    <property type="entry name" value="Sig_transdc_resp-reg_C-effctor"/>
</dbReference>
<dbReference type="PANTHER" id="PTHR43214:SF24">
    <property type="entry name" value="TRANSCRIPTIONAL REGULATORY PROTEIN NARL-RELATED"/>
    <property type="match status" value="1"/>
</dbReference>
<dbReference type="InterPro" id="IPR000792">
    <property type="entry name" value="Tscrpt_reg_LuxR_C"/>
</dbReference>
<dbReference type="PANTHER" id="PTHR43214">
    <property type="entry name" value="TWO-COMPONENT RESPONSE REGULATOR"/>
    <property type="match status" value="1"/>
</dbReference>
<sequence length="226" mass="23969">MTPIRVAVVDDQPLLVQAFAALIDNEEDLSVVATAGDGQTAVELAAETSIDVMLMDIRMPVLDGVEATRRLTAAGPLPRVLVLTTFNVDDLVIGAVAAGARGFLLKDSEPKTVLKAIRSLHRGQAVIDPQSAPHLLEKITREAGTTPSRVPAGLTGRETEVWRLVARGLSNSEIAAELYIAETTVKTHVSSLLTKLAARDRIALVILAHSLGLVSGHGSIELPDPR</sequence>
<evidence type="ECO:0000256" key="1">
    <source>
        <dbReference type="ARBA" id="ARBA00022553"/>
    </source>
</evidence>
<dbReference type="PRINTS" id="PR00038">
    <property type="entry name" value="HTHLUXR"/>
</dbReference>
<reference evidence="9" key="1">
    <citation type="journal article" date="2019" name="Int. J. Syst. Evol. Microbiol.">
        <title>The Global Catalogue of Microorganisms (GCM) 10K type strain sequencing project: providing services to taxonomists for standard genome sequencing and annotation.</title>
        <authorList>
            <consortium name="The Broad Institute Genomics Platform"/>
            <consortium name="The Broad Institute Genome Sequencing Center for Infectious Disease"/>
            <person name="Wu L."/>
            <person name="Ma J."/>
        </authorList>
    </citation>
    <scope>NUCLEOTIDE SEQUENCE [LARGE SCALE GENOMIC DNA]</scope>
    <source>
        <strain evidence="9">JCM 17458</strain>
    </source>
</reference>
<dbReference type="Pfam" id="PF00072">
    <property type="entry name" value="Response_reg"/>
    <property type="match status" value="1"/>
</dbReference>
<keyword evidence="3" id="KW-0238">DNA-binding</keyword>
<evidence type="ECO:0000259" key="6">
    <source>
        <dbReference type="PROSITE" id="PS50043"/>
    </source>
</evidence>
<dbReference type="CDD" id="cd17535">
    <property type="entry name" value="REC_NarL-like"/>
    <property type="match status" value="1"/>
</dbReference>
<dbReference type="Proteomes" id="UP001501586">
    <property type="component" value="Unassembled WGS sequence"/>
</dbReference>
<accession>A0ABP8EMN3</accession>
<evidence type="ECO:0000256" key="2">
    <source>
        <dbReference type="ARBA" id="ARBA00023015"/>
    </source>
</evidence>
<dbReference type="SUPFAM" id="SSF52172">
    <property type="entry name" value="CheY-like"/>
    <property type="match status" value="1"/>
</dbReference>
<evidence type="ECO:0000313" key="8">
    <source>
        <dbReference type="EMBL" id="GAA4285194.1"/>
    </source>
</evidence>
<dbReference type="CDD" id="cd06170">
    <property type="entry name" value="LuxR_C_like"/>
    <property type="match status" value="1"/>
</dbReference>
<evidence type="ECO:0000256" key="5">
    <source>
        <dbReference type="PROSITE-ProRule" id="PRU00169"/>
    </source>
</evidence>
<dbReference type="SMART" id="SM00421">
    <property type="entry name" value="HTH_LUXR"/>
    <property type="match status" value="1"/>
</dbReference>
<dbReference type="PROSITE" id="PS00622">
    <property type="entry name" value="HTH_LUXR_1"/>
    <property type="match status" value="1"/>
</dbReference>
<dbReference type="InterPro" id="IPR058245">
    <property type="entry name" value="NreC/VraR/RcsB-like_REC"/>
</dbReference>
<evidence type="ECO:0000313" key="9">
    <source>
        <dbReference type="Proteomes" id="UP001501586"/>
    </source>
</evidence>
<feature type="modified residue" description="4-aspartylphosphate" evidence="5">
    <location>
        <position position="56"/>
    </location>
</feature>
<dbReference type="PROSITE" id="PS50110">
    <property type="entry name" value="RESPONSE_REGULATORY"/>
    <property type="match status" value="1"/>
</dbReference>
<keyword evidence="4" id="KW-0804">Transcription</keyword>
<dbReference type="InterPro" id="IPR001789">
    <property type="entry name" value="Sig_transdc_resp-reg_receiver"/>
</dbReference>
<evidence type="ECO:0000256" key="4">
    <source>
        <dbReference type="ARBA" id="ARBA00023163"/>
    </source>
</evidence>
<dbReference type="SUPFAM" id="SSF46894">
    <property type="entry name" value="C-terminal effector domain of the bipartite response regulators"/>
    <property type="match status" value="1"/>
</dbReference>
<comment type="caution">
    <text evidence="8">The sequence shown here is derived from an EMBL/GenBank/DDBJ whole genome shotgun (WGS) entry which is preliminary data.</text>
</comment>
<dbReference type="EMBL" id="BAABAZ010000008">
    <property type="protein sequence ID" value="GAA4285194.1"/>
    <property type="molecule type" value="Genomic_DNA"/>
</dbReference>
<name>A0ABP8EMN3_9MICO</name>
<feature type="domain" description="HTH luxR-type" evidence="6">
    <location>
        <begin position="147"/>
        <end position="212"/>
    </location>
</feature>
<protein>
    <submittedName>
        <fullName evidence="8">Response regulator transcription factor</fullName>
    </submittedName>
</protein>
<feature type="domain" description="Response regulatory" evidence="7">
    <location>
        <begin position="5"/>
        <end position="121"/>
    </location>
</feature>
<dbReference type="PROSITE" id="PS50043">
    <property type="entry name" value="HTH_LUXR_2"/>
    <property type="match status" value="1"/>
</dbReference>
<evidence type="ECO:0000259" key="7">
    <source>
        <dbReference type="PROSITE" id="PS50110"/>
    </source>
</evidence>
<keyword evidence="2" id="KW-0805">Transcription regulation</keyword>
<dbReference type="RefSeq" id="WP_236865975.1">
    <property type="nucleotide sequence ID" value="NZ_BAABAZ010000008.1"/>
</dbReference>
<proteinExistence type="predicted"/>
<evidence type="ECO:0000256" key="3">
    <source>
        <dbReference type="ARBA" id="ARBA00023125"/>
    </source>
</evidence>
<dbReference type="Gene3D" id="3.40.50.2300">
    <property type="match status" value="1"/>
</dbReference>
<dbReference type="InterPro" id="IPR011006">
    <property type="entry name" value="CheY-like_superfamily"/>
</dbReference>